<evidence type="ECO:0000313" key="4">
    <source>
        <dbReference type="Proteomes" id="UP000198634"/>
    </source>
</evidence>
<reference evidence="3 4" key="1">
    <citation type="submission" date="2016-10" db="EMBL/GenBank/DDBJ databases">
        <authorList>
            <person name="de Groot N.N."/>
        </authorList>
    </citation>
    <scope>NUCLEOTIDE SEQUENCE [LARGE SCALE GENOMIC DNA]</scope>
    <source>
        <strain evidence="3 4">DSM 22007</strain>
    </source>
</reference>
<evidence type="ECO:0000313" key="3">
    <source>
        <dbReference type="EMBL" id="SEQ69485.1"/>
    </source>
</evidence>
<feature type="chain" id="PRO_5009300921" evidence="1">
    <location>
        <begin position="20"/>
        <end position="260"/>
    </location>
</feature>
<dbReference type="EMBL" id="FOEP01000011">
    <property type="protein sequence ID" value="SEQ69485.1"/>
    <property type="molecule type" value="Genomic_DNA"/>
</dbReference>
<feature type="signal peptide" evidence="1">
    <location>
        <begin position="1"/>
        <end position="19"/>
    </location>
</feature>
<proteinExistence type="predicted"/>
<dbReference type="Pfam" id="PF06904">
    <property type="entry name" value="Extensin-like_C"/>
    <property type="match status" value="1"/>
</dbReference>
<evidence type="ECO:0000259" key="2">
    <source>
        <dbReference type="Pfam" id="PF06904"/>
    </source>
</evidence>
<organism evidence="3 4">
    <name type="scientific">Thalassovita taeanensis</name>
    <dbReference type="NCBI Taxonomy" id="657014"/>
    <lineage>
        <taxon>Bacteria</taxon>
        <taxon>Pseudomonadati</taxon>
        <taxon>Pseudomonadota</taxon>
        <taxon>Alphaproteobacteria</taxon>
        <taxon>Rhodobacterales</taxon>
        <taxon>Roseobacteraceae</taxon>
        <taxon>Thalassovita</taxon>
    </lineage>
</organism>
<sequence length="260" mass="28048">MTRVLAIFCALMVAQVASANAPLISLRPVARGEVAASTILSANPEVLGVQKEVATPDRRSVLRFLRPRQRNEAVAQRARQFERDRRRGVVCSDPALKGDPVGLVPGALAGCGLDNAVRLRAVSGVTLSQAAIVDCTTAKALKAWVEKGLKPAVGRRGGGVSEMRVFASYSCRTRNSRKGARISEHGKGRAIDIGGIVLRDGSLITVLDSWGKRKEGKILRKMHKSACGPFGTVLGPASDRFHKDHFHLDTARYRSGPYCR</sequence>
<feature type="domain" description="Extensin-like C-terminal" evidence="2">
    <location>
        <begin position="109"/>
        <end position="260"/>
    </location>
</feature>
<protein>
    <submittedName>
        <fullName evidence="3">Uncharacterized conserved protein</fullName>
    </submittedName>
</protein>
<accession>A0A1H9I4Y5</accession>
<name>A0A1H9I4Y5_9RHOB</name>
<keyword evidence="4" id="KW-1185">Reference proteome</keyword>
<gene>
    <name evidence="3" type="ORF">SAMN04488092_11140</name>
</gene>
<dbReference type="InterPro" id="IPR009683">
    <property type="entry name" value="Extensin-like_C"/>
</dbReference>
<dbReference type="Proteomes" id="UP000198634">
    <property type="component" value="Unassembled WGS sequence"/>
</dbReference>
<dbReference type="STRING" id="657014.SAMN04488092_11140"/>
<evidence type="ECO:0000256" key="1">
    <source>
        <dbReference type="SAM" id="SignalP"/>
    </source>
</evidence>
<dbReference type="AlphaFoldDB" id="A0A1H9I4Y5"/>
<keyword evidence="1" id="KW-0732">Signal</keyword>